<organism evidence="7 8">
    <name type="scientific">Chlamydomonas reinhardtii</name>
    <name type="common">Chlamydomonas smithii</name>
    <dbReference type="NCBI Taxonomy" id="3055"/>
    <lineage>
        <taxon>Eukaryota</taxon>
        <taxon>Viridiplantae</taxon>
        <taxon>Chlorophyta</taxon>
        <taxon>core chlorophytes</taxon>
        <taxon>Chlorophyceae</taxon>
        <taxon>CS clade</taxon>
        <taxon>Chlamydomonadales</taxon>
        <taxon>Chlamydomonadaceae</taxon>
        <taxon>Chlamydomonas</taxon>
    </lineage>
</organism>
<dbReference type="GO" id="GO:0008270">
    <property type="term" value="F:zinc ion binding"/>
    <property type="evidence" value="ECO:0007669"/>
    <property type="project" value="UniProtKB-KW"/>
</dbReference>
<dbReference type="GeneID" id="66052168"/>
<sequence>MAGAVDAVDLAAEETPPPRKRLRAEQPPPKEVLSLVDSDDDLGSPKMAARDAEVARVPERYAAGRLWGALGAGAGGAAPGPGAAAGAAAAAAAQADGLGGLARPLYRPPSARFRRAGGTAAARLAGGGQQGDQSAASGPSVIDVADDDDSNDQQALEMEARPQAALLGRSGPIMHHELLRRHPGVATNDAAGGDEADSGPAPAGGGSPQQEQQQHPNARLRQRLVLPRPREARGAPGLDAGGVLVAGAAGAGTGGGGGAGGDGVASAVAAAAAAGQPTWRMRFHTLDLGADDADGRQQRPRRTALLSGGIGAAGGGGAAAAAAVVDAAVGAGQEVGDDSDVPLRERLALRQAAAMRNSVQQAAAQPHGGGAGGEGASRPNEHMSAWARLAQRRLPEQYVGARARWAAAAAERAGAAVAGGSGAAGSRSVAAAGAAGDQEEEDMRMAARLQAEEDERLARETARRMEQEEHRRMMALAAAPERGPAQGRGRPTARGRADGYSPAAAAGARAEAAMLRSQLESWQSVRTLQHADTAPPYQHTPYGAPAVPATAGAPAPPLFAAPAAGPGARSRLDMYEALEEHSQAAARRGRAHAAVATLVEERERAAAAAARAAAAAGPAGGGGGGGHSNADRQRREQETYGRGARARAARNGGSETGDSGAPGDAGGGAGAGPMGLAMPAGFPGLFMLGMPGVAAGRGAGGGGGGGGGVVAGAPRWSSRALHDILPMMAMGLHRGFMGMGPAEDDDDDGDGPGVNPLQPPHPGHPGAYRRGRHAAYREQARAMREQMVAAQRAGIPAHLLLGDRDFTPEDYEMLCRLDERVENRKGAKEEQLAALPTEVLTADNPRRRSDGAPATCAVCMEDLVAGETVKRIPCAHEFHENCIDQWLRTKANCPICQRGLDD</sequence>
<dbReference type="SMART" id="SM00184">
    <property type="entry name" value="RING"/>
    <property type="match status" value="1"/>
</dbReference>
<keyword evidence="2 4" id="KW-0863">Zinc-finger</keyword>
<evidence type="ECO:0000259" key="6">
    <source>
        <dbReference type="PROSITE" id="PS50089"/>
    </source>
</evidence>
<dbReference type="InterPro" id="IPR001841">
    <property type="entry name" value="Znf_RING"/>
</dbReference>
<feature type="region of interest" description="Disordered" evidence="5">
    <location>
        <begin position="740"/>
        <end position="772"/>
    </location>
</feature>
<dbReference type="RefSeq" id="XP_042928893.1">
    <property type="nucleotide sequence ID" value="XM_043058978.1"/>
</dbReference>
<dbReference type="Proteomes" id="UP000006906">
    <property type="component" value="Chromosome 1"/>
</dbReference>
<feature type="domain" description="RING-type" evidence="6">
    <location>
        <begin position="856"/>
        <end position="897"/>
    </location>
</feature>
<evidence type="ECO:0000256" key="1">
    <source>
        <dbReference type="ARBA" id="ARBA00022723"/>
    </source>
</evidence>
<keyword evidence="1" id="KW-0479">Metal-binding</keyword>
<dbReference type="Gramene" id="PNW88949">
    <property type="protein sequence ID" value="PNW88949"/>
    <property type="gene ID" value="CHLRE_01g051700v5"/>
</dbReference>
<dbReference type="InterPro" id="IPR013083">
    <property type="entry name" value="Znf_RING/FYVE/PHD"/>
</dbReference>
<dbReference type="InterPro" id="IPR051834">
    <property type="entry name" value="RING_finger_E3_ligase"/>
</dbReference>
<evidence type="ECO:0000313" key="8">
    <source>
        <dbReference type="Proteomes" id="UP000006906"/>
    </source>
</evidence>
<dbReference type="PANTHER" id="PTHR45931">
    <property type="entry name" value="SI:CH211-59O9.10"/>
    <property type="match status" value="1"/>
</dbReference>
<dbReference type="SUPFAM" id="SSF57850">
    <property type="entry name" value="RING/U-box"/>
    <property type="match status" value="1"/>
</dbReference>
<dbReference type="ExpressionAtlas" id="A0A2K3E837">
    <property type="expression patterns" value="baseline"/>
</dbReference>
<feature type="compositionally biased region" description="Low complexity" evidence="5">
    <location>
        <begin position="649"/>
        <end position="662"/>
    </location>
</feature>
<feature type="region of interest" description="Disordered" evidence="5">
    <location>
        <begin position="1"/>
        <end position="53"/>
    </location>
</feature>
<dbReference type="PROSITE" id="PS50089">
    <property type="entry name" value="ZF_RING_2"/>
    <property type="match status" value="1"/>
</dbReference>
<evidence type="ECO:0000256" key="2">
    <source>
        <dbReference type="ARBA" id="ARBA00022771"/>
    </source>
</evidence>
<feature type="region of interest" description="Disordered" evidence="5">
    <location>
        <begin position="480"/>
        <end position="500"/>
    </location>
</feature>
<dbReference type="GO" id="GO:0061630">
    <property type="term" value="F:ubiquitin protein ligase activity"/>
    <property type="evidence" value="ECO:0000318"/>
    <property type="project" value="GO_Central"/>
</dbReference>
<feature type="region of interest" description="Disordered" evidence="5">
    <location>
        <begin position="609"/>
        <end position="668"/>
    </location>
</feature>
<protein>
    <recommendedName>
        <fullName evidence="6">RING-type domain-containing protein</fullName>
    </recommendedName>
</protein>
<dbReference type="PANTHER" id="PTHR45931:SF3">
    <property type="entry name" value="RING ZINC FINGER-CONTAINING PROTEIN"/>
    <property type="match status" value="1"/>
</dbReference>
<dbReference type="InParanoid" id="A0A2K3E837"/>
<dbReference type="EMBL" id="CM008962">
    <property type="protein sequence ID" value="PNW88949.1"/>
    <property type="molecule type" value="Genomic_DNA"/>
</dbReference>
<dbReference type="STRING" id="3055.A0A2K3E837"/>
<accession>A0A2K3E837</accession>
<dbReference type="Gene3D" id="3.30.40.10">
    <property type="entry name" value="Zinc/RING finger domain, C3HC4 (zinc finger)"/>
    <property type="match status" value="1"/>
</dbReference>
<feature type="region of interest" description="Disordered" evidence="5">
    <location>
        <begin position="185"/>
        <end position="217"/>
    </location>
</feature>
<feature type="compositionally biased region" description="Basic and acidic residues" evidence="5">
    <location>
        <begin position="629"/>
        <end position="639"/>
    </location>
</feature>
<dbReference type="KEGG" id="cre:CHLRE_01g051700v5"/>
<keyword evidence="3" id="KW-0862">Zinc</keyword>
<dbReference type="GO" id="GO:0006511">
    <property type="term" value="P:ubiquitin-dependent protein catabolic process"/>
    <property type="evidence" value="ECO:0000318"/>
    <property type="project" value="GO_Central"/>
</dbReference>
<feature type="compositionally biased region" description="Low complexity" evidence="5">
    <location>
        <begin position="131"/>
        <end position="143"/>
    </location>
</feature>
<dbReference type="OrthoDB" id="8062037at2759"/>
<gene>
    <name evidence="7" type="ORF">CHLRE_01g051700v5</name>
</gene>
<dbReference type="GO" id="GO:0005634">
    <property type="term" value="C:nucleus"/>
    <property type="evidence" value="ECO:0000318"/>
    <property type="project" value="GO_Central"/>
</dbReference>
<feature type="region of interest" description="Disordered" evidence="5">
    <location>
        <begin position="100"/>
        <end position="155"/>
    </location>
</feature>
<evidence type="ECO:0000256" key="4">
    <source>
        <dbReference type="PROSITE-ProRule" id="PRU00175"/>
    </source>
</evidence>
<keyword evidence="8" id="KW-1185">Reference proteome</keyword>
<reference evidence="7 8" key="1">
    <citation type="journal article" date="2007" name="Science">
        <title>The Chlamydomonas genome reveals the evolution of key animal and plant functions.</title>
        <authorList>
            <person name="Merchant S.S."/>
            <person name="Prochnik S.E."/>
            <person name="Vallon O."/>
            <person name="Harris E.H."/>
            <person name="Karpowicz S.J."/>
            <person name="Witman G.B."/>
            <person name="Terry A."/>
            <person name="Salamov A."/>
            <person name="Fritz-Laylin L.K."/>
            <person name="Marechal-Drouard L."/>
            <person name="Marshall W.F."/>
            <person name="Qu L.H."/>
            <person name="Nelson D.R."/>
            <person name="Sanderfoot A.A."/>
            <person name="Spalding M.H."/>
            <person name="Kapitonov V.V."/>
            <person name="Ren Q."/>
            <person name="Ferris P."/>
            <person name="Lindquist E."/>
            <person name="Shapiro H."/>
            <person name="Lucas S.M."/>
            <person name="Grimwood J."/>
            <person name="Schmutz J."/>
            <person name="Cardol P."/>
            <person name="Cerutti H."/>
            <person name="Chanfreau G."/>
            <person name="Chen C.L."/>
            <person name="Cognat V."/>
            <person name="Croft M.T."/>
            <person name="Dent R."/>
            <person name="Dutcher S."/>
            <person name="Fernandez E."/>
            <person name="Fukuzawa H."/>
            <person name="Gonzalez-Ballester D."/>
            <person name="Gonzalez-Halphen D."/>
            <person name="Hallmann A."/>
            <person name="Hanikenne M."/>
            <person name="Hippler M."/>
            <person name="Inwood W."/>
            <person name="Jabbari K."/>
            <person name="Kalanon M."/>
            <person name="Kuras R."/>
            <person name="Lefebvre P.A."/>
            <person name="Lemaire S.D."/>
            <person name="Lobanov A.V."/>
            <person name="Lohr M."/>
            <person name="Manuell A."/>
            <person name="Meier I."/>
            <person name="Mets L."/>
            <person name="Mittag M."/>
            <person name="Mittelmeier T."/>
            <person name="Moroney J.V."/>
            <person name="Moseley J."/>
            <person name="Napoli C."/>
            <person name="Nedelcu A.M."/>
            <person name="Niyogi K."/>
            <person name="Novoselov S.V."/>
            <person name="Paulsen I.T."/>
            <person name="Pazour G."/>
            <person name="Purton S."/>
            <person name="Ral J.P."/>
            <person name="Riano-Pachon D.M."/>
            <person name="Riekhof W."/>
            <person name="Rymarquis L."/>
            <person name="Schroda M."/>
            <person name="Stern D."/>
            <person name="Umen J."/>
            <person name="Willows R."/>
            <person name="Wilson N."/>
            <person name="Zimmer S.L."/>
            <person name="Allmer J."/>
            <person name="Balk J."/>
            <person name="Bisova K."/>
            <person name="Chen C.J."/>
            <person name="Elias M."/>
            <person name="Gendler K."/>
            <person name="Hauser C."/>
            <person name="Lamb M.R."/>
            <person name="Ledford H."/>
            <person name="Long J.C."/>
            <person name="Minagawa J."/>
            <person name="Page M.D."/>
            <person name="Pan J."/>
            <person name="Pootakham W."/>
            <person name="Roje S."/>
            <person name="Rose A."/>
            <person name="Stahlberg E."/>
            <person name="Terauchi A.M."/>
            <person name="Yang P."/>
            <person name="Ball S."/>
            <person name="Bowler C."/>
            <person name="Dieckmann C.L."/>
            <person name="Gladyshev V.N."/>
            <person name="Green P."/>
            <person name="Jorgensen R."/>
            <person name="Mayfield S."/>
            <person name="Mueller-Roeber B."/>
            <person name="Rajamani S."/>
            <person name="Sayre R.T."/>
            <person name="Brokstein P."/>
            <person name="Dubchak I."/>
            <person name="Goodstein D."/>
            <person name="Hornick L."/>
            <person name="Huang Y.W."/>
            <person name="Jhaveri J."/>
            <person name="Luo Y."/>
            <person name="Martinez D."/>
            <person name="Ngau W.C."/>
            <person name="Otillar B."/>
            <person name="Poliakov A."/>
            <person name="Porter A."/>
            <person name="Szajkowski L."/>
            <person name="Werner G."/>
            <person name="Zhou K."/>
            <person name="Grigoriev I.V."/>
            <person name="Rokhsar D.S."/>
            <person name="Grossman A.R."/>
        </authorList>
    </citation>
    <scope>NUCLEOTIDE SEQUENCE [LARGE SCALE GENOMIC DNA]</scope>
    <source>
        <strain evidence="8">CC-503</strain>
    </source>
</reference>
<dbReference type="AlphaFoldDB" id="A0A2K3E837"/>
<evidence type="ECO:0000256" key="5">
    <source>
        <dbReference type="SAM" id="MobiDB-lite"/>
    </source>
</evidence>
<proteinExistence type="predicted"/>
<feature type="compositionally biased region" description="Gly residues" evidence="5">
    <location>
        <begin position="618"/>
        <end position="627"/>
    </location>
</feature>
<dbReference type="Pfam" id="PF13639">
    <property type="entry name" value="zf-RING_2"/>
    <property type="match status" value="1"/>
</dbReference>
<name>A0A2K3E837_CHLRE</name>
<evidence type="ECO:0000313" key="7">
    <source>
        <dbReference type="EMBL" id="PNW88949.1"/>
    </source>
</evidence>
<evidence type="ECO:0000256" key="3">
    <source>
        <dbReference type="ARBA" id="ARBA00022833"/>
    </source>
</evidence>